<dbReference type="EMBL" id="LAZR01025235">
    <property type="protein sequence ID" value="KKL72560.1"/>
    <property type="molecule type" value="Genomic_DNA"/>
</dbReference>
<sequence length="71" mass="7390">MPDTNGALGTVFDILTAGSPLKSKPVRDAVKVIGGVLITFPDPHAQGFGVALEGLAKIFEKRAQTKKKKGG</sequence>
<protein>
    <submittedName>
        <fullName evidence="1">Uncharacterized protein</fullName>
    </submittedName>
</protein>
<reference evidence="1" key="1">
    <citation type="journal article" date="2015" name="Nature">
        <title>Complex archaea that bridge the gap between prokaryotes and eukaryotes.</title>
        <authorList>
            <person name="Spang A."/>
            <person name="Saw J.H."/>
            <person name="Jorgensen S.L."/>
            <person name="Zaremba-Niedzwiedzka K."/>
            <person name="Martijn J."/>
            <person name="Lind A.E."/>
            <person name="van Eijk R."/>
            <person name="Schleper C."/>
            <person name="Guy L."/>
            <person name="Ettema T.J."/>
        </authorList>
    </citation>
    <scope>NUCLEOTIDE SEQUENCE</scope>
</reference>
<organism evidence="1">
    <name type="scientific">marine sediment metagenome</name>
    <dbReference type="NCBI Taxonomy" id="412755"/>
    <lineage>
        <taxon>unclassified sequences</taxon>
        <taxon>metagenomes</taxon>
        <taxon>ecological metagenomes</taxon>
    </lineage>
</organism>
<accession>A0A0F9GT42</accession>
<name>A0A0F9GT42_9ZZZZ</name>
<evidence type="ECO:0000313" key="1">
    <source>
        <dbReference type="EMBL" id="KKL72560.1"/>
    </source>
</evidence>
<dbReference type="AlphaFoldDB" id="A0A0F9GT42"/>
<comment type="caution">
    <text evidence="1">The sequence shown here is derived from an EMBL/GenBank/DDBJ whole genome shotgun (WGS) entry which is preliminary data.</text>
</comment>
<proteinExistence type="predicted"/>
<gene>
    <name evidence="1" type="ORF">LCGC14_2083670</name>
</gene>